<evidence type="ECO:0000256" key="1">
    <source>
        <dbReference type="SAM" id="Phobius"/>
    </source>
</evidence>
<dbReference type="AlphaFoldDB" id="A0A0J1FXD6"/>
<dbReference type="EMBL" id="LDZY01000001">
    <property type="protein sequence ID" value="KLU67977.1"/>
    <property type="molecule type" value="Genomic_DNA"/>
</dbReference>
<dbReference type="InterPro" id="IPR011990">
    <property type="entry name" value="TPR-like_helical_dom_sf"/>
</dbReference>
<feature type="transmembrane region" description="Helical" evidence="1">
    <location>
        <begin position="12"/>
        <end position="30"/>
    </location>
</feature>
<proteinExistence type="predicted"/>
<gene>
    <name evidence="2" type="ORF">DEAC_c03860</name>
</gene>
<keyword evidence="1" id="KW-0472">Membrane</keyword>
<sequence length="259" mass="29279">MQEVQIDREVLYVQKIHFFMFLATITLFVFTAAIGIFGINIGLIVLSSGLIISYMAMVQKKHFSPPKRKVTAQRMAHSIAQDTSPLSLSCFASQLYYYFHEPTQAISLLEKFLGSQDPLLCTTLCDILLKEGRPIPVLYIIRDNPNALFDPLMLATQGVALLKIGKIPEAIKLFERSLHAAKTKGFPNNGSPWLTRKLLSLGYIAGIHHNLGDCYFTLKNLKQANYHYKAGNLLLFDISLWRYYPSQSVYSTQNHNISC</sequence>
<feature type="transmembrane region" description="Helical" evidence="1">
    <location>
        <begin position="36"/>
        <end position="58"/>
    </location>
</feature>
<evidence type="ECO:0000313" key="3">
    <source>
        <dbReference type="Proteomes" id="UP000036356"/>
    </source>
</evidence>
<keyword evidence="1" id="KW-1133">Transmembrane helix</keyword>
<evidence type="ECO:0000313" key="2">
    <source>
        <dbReference type="EMBL" id="KLU67977.1"/>
    </source>
</evidence>
<reference evidence="2 3" key="1">
    <citation type="submission" date="2015-06" db="EMBL/GenBank/DDBJ databases">
        <title>Draft genome of the moderately acidophilic sulfate reducer Candidatus Desulfosporosinus acididurans strain M1.</title>
        <authorList>
            <person name="Poehlein A."/>
            <person name="Petzsch P."/>
            <person name="Johnson B.D."/>
            <person name="Schloemann M."/>
            <person name="Daniel R."/>
            <person name="Muehling M."/>
        </authorList>
    </citation>
    <scope>NUCLEOTIDE SEQUENCE [LARGE SCALE GENOMIC DNA]</scope>
    <source>
        <strain evidence="2 3">M1</strain>
    </source>
</reference>
<keyword evidence="1" id="KW-0812">Transmembrane</keyword>
<protein>
    <submittedName>
        <fullName evidence="2">Tetratricopeptide repeat protein</fullName>
    </submittedName>
</protein>
<comment type="caution">
    <text evidence="2">The sequence shown here is derived from an EMBL/GenBank/DDBJ whole genome shotgun (WGS) entry which is preliminary data.</text>
</comment>
<name>A0A0J1FXD6_9FIRM</name>
<dbReference type="Gene3D" id="1.25.40.10">
    <property type="entry name" value="Tetratricopeptide repeat domain"/>
    <property type="match status" value="1"/>
</dbReference>
<dbReference type="SUPFAM" id="SSF48452">
    <property type="entry name" value="TPR-like"/>
    <property type="match status" value="1"/>
</dbReference>
<organism evidence="2 3">
    <name type="scientific">Desulfosporosinus acididurans</name>
    <dbReference type="NCBI Taxonomy" id="476652"/>
    <lineage>
        <taxon>Bacteria</taxon>
        <taxon>Bacillati</taxon>
        <taxon>Bacillota</taxon>
        <taxon>Clostridia</taxon>
        <taxon>Eubacteriales</taxon>
        <taxon>Desulfitobacteriaceae</taxon>
        <taxon>Desulfosporosinus</taxon>
    </lineage>
</organism>
<keyword evidence="3" id="KW-1185">Reference proteome</keyword>
<accession>A0A0J1FXD6</accession>
<dbReference type="Proteomes" id="UP000036356">
    <property type="component" value="Unassembled WGS sequence"/>
</dbReference>
<dbReference type="PATRIC" id="fig|476652.3.peg.387"/>